<proteinExistence type="predicted"/>
<dbReference type="EMBL" id="HBJA01030558">
    <property type="protein sequence ID" value="CAE0798953.1"/>
    <property type="molecule type" value="Transcribed_RNA"/>
</dbReference>
<sequence>MMKETLFNDSSGTPAHRSWNKLPTHALPTPPYRYMDNFVGALCGKIGLTRVQRIFENLCGLDLCYRSVHATETKSRLECAPPTNISRDFLTHRQCMLHTVRKASR</sequence>
<evidence type="ECO:0000313" key="2">
    <source>
        <dbReference type="EMBL" id="CAE0798953.1"/>
    </source>
</evidence>
<organism evidence="2">
    <name type="scientific">Eutreptiella gymnastica</name>
    <dbReference type="NCBI Taxonomy" id="73025"/>
    <lineage>
        <taxon>Eukaryota</taxon>
        <taxon>Discoba</taxon>
        <taxon>Euglenozoa</taxon>
        <taxon>Euglenida</taxon>
        <taxon>Spirocuta</taxon>
        <taxon>Euglenophyceae</taxon>
        <taxon>Eutreptiales</taxon>
        <taxon>Eutreptiaceae</taxon>
        <taxon>Eutreptiella</taxon>
    </lineage>
</organism>
<protein>
    <submittedName>
        <fullName evidence="2">Uncharacterized protein</fullName>
    </submittedName>
</protein>
<reference evidence="2" key="1">
    <citation type="submission" date="2021-01" db="EMBL/GenBank/DDBJ databases">
        <authorList>
            <person name="Corre E."/>
            <person name="Pelletier E."/>
            <person name="Niang G."/>
            <person name="Scheremetjew M."/>
            <person name="Finn R."/>
            <person name="Kale V."/>
            <person name="Holt S."/>
            <person name="Cochrane G."/>
            <person name="Meng A."/>
            <person name="Brown T."/>
            <person name="Cohen L."/>
        </authorList>
    </citation>
    <scope>NUCLEOTIDE SEQUENCE</scope>
    <source>
        <strain evidence="2">CCMP1594</strain>
    </source>
</reference>
<gene>
    <name evidence="2" type="ORF">EGYM00163_LOCUS10074</name>
</gene>
<accession>A0A7S4FJN9</accession>
<evidence type="ECO:0000256" key="1">
    <source>
        <dbReference type="SAM" id="MobiDB-lite"/>
    </source>
</evidence>
<feature type="region of interest" description="Disordered" evidence="1">
    <location>
        <begin position="1"/>
        <end position="22"/>
    </location>
</feature>
<name>A0A7S4FJN9_9EUGL</name>
<dbReference type="AlphaFoldDB" id="A0A7S4FJN9"/>